<name>A0A975MNY9_9GAMM</name>
<evidence type="ECO:0000313" key="5">
    <source>
        <dbReference type="Proteomes" id="UP000676649"/>
    </source>
</evidence>
<accession>A0A975MNY9</accession>
<dbReference type="CDD" id="cd06533">
    <property type="entry name" value="Glyco_transf_WecG_TagA"/>
    <property type="match status" value="1"/>
</dbReference>
<reference evidence="4" key="1">
    <citation type="submission" date="2021-04" db="EMBL/GenBank/DDBJ databases">
        <title>Draft genome sequence data of methanotrophic Methylovulum sp. strain S1L and Methylomonas sp. strain S2AM isolated from boreal lake water columns.</title>
        <authorList>
            <person name="Rissanen A.J."/>
            <person name="Mangayil R."/>
            <person name="Svenning M.M."/>
            <person name="Khanongnuch R."/>
        </authorList>
    </citation>
    <scope>NUCLEOTIDE SEQUENCE</scope>
    <source>
        <strain evidence="4">S2AM</strain>
    </source>
</reference>
<dbReference type="PANTHER" id="PTHR34136">
    <property type="match status" value="1"/>
</dbReference>
<dbReference type="PANTHER" id="PTHR34136:SF1">
    <property type="entry name" value="UDP-N-ACETYL-D-MANNOSAMINURONIC ACID TRANSFERASE"/>
    <property type="match status" value="1"/>
</dbReference>
<gene>
    <name evidence="4" type="ORF">KEF85_01045</name>
</gene>
<dbReference type="Pfam" id="PF03808">
    <property type="entry name" value="Glyco_tran_WecG"/>
    <property type="match status" value="1"/>
</dbReference>
<dbReference type="NCBIfam" id="TIGR00696">
    <property type="entry name" value="wecG_tagA_cpsF"/>
    <property type="match status" value="1"/>
</dbReference>
<feature type="region of interest" description="Disordered" evidence="3">
    <location>
        <begin position="264"/>
        <end position="283"/>
    </location>
</feature>
<keyword evidence="2" id="KW-0808">Transferase</keyword>
<evidence type="ECO:0000256" key="2">
    <source>
        <dbReference type="ARBA" id="ARBA00022679"/>
    </source>
</evidence>
<keyword evidence="5" id="KW-1185">Reference proteome</keyword>
<dbReference type="Proteomes" id="UP000676649">
    <property type="component" value="Chromosome"/>
</dbReference>
<evidence type="ECO:0000256" key="1">
    <source>
        <dbReference type="ARBA" id="ARBA00022676"/>
    </source>
</evidence>
<keyword evidence="1" id="KW-0328">Glycosyltransferase</keyword>
<evidence type="ECO:0000256" key="3">
    <source>
        <dbReference type="SAM" id="MobiDB-lite"/>
    </source>
</evidence>
<dbReference type="KEGG" id="mpad:KEF85_01045"/>
<dbReference type="GO" id="GO:0016758">
    <property type="term" value="F:hexosyltransferase activity"/>
    <property type="evidence" value="ECO:0007669"/>
    <property type="project" value="TreeGrafter"/>
</dbReference>
<dbReference type="AlphaFoldDB" id="A0A975MNY9"/>
<dbReference type="InterPro" id="IPR004629">
    <property type="entry name" value="WecG_TagA_CpsF"/>
</dbReference>
<dbReference type="RefSeq" id="WP_215582730.1">
    <property type="nucleotide sequence ID" value="NZ_CP073754.1"/>
</dbReference>
<organism evidence="4 5">
    <name type="scientific">Methylomonas paludis</name>
    <dbReference type="NCBI Taxonomy" id="1173101"/>
    <lineage>
        <taxon>Bacteria</taxon>
        <taxon>Pseudomonadati</taxon>
        <taxon>Pseudomonadota</taxon>
        <taxon>Gammaproteobacteria</taxon>
        <taxon>Methylococcales</taxon>
        <taxon>Methylococcaceae</taxon>
        <taxon>Methylomonas</taxon>
    </lineage>
</organism>
<feature type="compositionally biased region" description="Basic and acidic residues" evidence="3">
    <location>
        <begin position="267"/>
        <end position="283"/>
    </location>
</feature>
<sequence length="283" mass="32178">MFKTVHILGLQFPILTYDTTLDLFATWIDEKTPHQVCIVNVHTITTGLWDKELNAVNHRSLLTMDGMPLVWYANLVRNANINNRVSGPDLMQKCLAAGCSKGWKHFFLGSRPETLQDLVNLTTAQYPDVKIVGWHSPPYRSLSAAEDQQLVDLINAAKPDFLWVALGAPKQEKWIAAHLPKLHAPIQIGVGAAFSYHSGHIARAPAWMQHRGLEWLYRLFQERRLLGRYLLSNQIFLLLFLRDLLLAKVFHPIKSWLGSKCPMPQVSKDHNSSSQEKTEKSNL</sequence>
<proteinExistence type="predicted"/>
<evidence type="ECO:0000313" key="4">
    <source>
        <dbReference type="EMBL" id="QWF71114.1"/>
    </source>
</evidence>
<dbReference type="EMBL" id="CP073754">
    <property type="protein sequence ID" value="QWF71114.1"/>
    <property type="molecule type" value="Genomic_DNA"/>
</dbReference>
<protein>
    <submittedName>
        <fullName evidence="4">WecB/TagA/CpsF family glycosyltransferase</fullName>
    </submittedName>
</protein>